<protein>
    <submittedName>
        <fullName evidence="2">Chromosome condensation protein</fullName>
    </submittedName>
</protein>
<dbReference type="EMBL" id="ASPP01028145">
    <property type="protein sequence ID" value="ETO05418.1"/>
    <property type="molecule type" value="Genomic_DNA"/>
</dbReference>
<evidence type="ECO:0000256" key="1">
    <source>
        <dbReference type="SAM" id="Coils"/>
    </source>
</evidence>
<keyword evidence="1" id="KW-0175">Coiled coil</keyword>
<accession>X6LU43</accession>
<dbReference type="Proteomes" id="UP000023152">
    <property type="component" value="Unassembled WGS sequence"/>
</dbReference>
<keyword evidence="3" id="KW-1185">Reference proteome</keyword>
<organism evidence="2 3">
    <name type="scientific">Reticulomyxa filosa</name>
    <dbReference type="NCBI Taxonomy" id="46433"/>
    <lineage>
        <taxon>Eukaryota</taxon>
        <taxon>Sar</taxon>
        <taxon>Rhizaria</taxon>
        <taxon>Retaria</taxon>
        <taxon>Foraminifera</taxon>
        <taxon>Monothalamids</taxon>
        <taxon>Reticulomyxidae</taxon>
        <taxon>Reticulomyxa</taxon>
    </lineage>
</organism>
<evidence type="ECO:0000313" key="2">
    <source>
        <dbReference type="EMBL" id="ETO05418.1"/>
    </source>
</evidence>
<feature type="coiled-coil region" evidence="1">
    <location>
        <begin position="56"/>
        <end position="100"/>
    </location>
</feature>
<sequence>KVRHLFTISQSRNATDSVSCNNNNNNNHNKETLDSVETRFLHVCDFGQWTNAGTKIKEIEEEKKRNDAAIANVEQSIEICKSEQKKVVEGREQIEETENQLNRKDSLLLQRTPKSLAENERKFETITLCKSNNSSIISKWPMKSKANCNSRSCSVNISNKHSKPNSKKSGKMHLYFIFVFKELLKYNIYCISYSLLALGEEMIHPRETAEITDKIIVLEDNKKIEAVALGNEKEINEEYAKSDYNMLSIRGKKKCMANITLFKEIPDECKKHFLDMKNYVQKDINHQFGVIVQR</sequence>
<proteinExistence type="predicted"/>
<feature type="non-terminal residue" evidence="2">
    <location>
        <position position="1"/>
    </location>
</feature>
<dbReference type="AlphaFoldDB" id="X6LU43"/>
<reference evidence="2 3" key="1">
    <citation type="journal article" date="2013" name="Curr. Biol.">
        <title>The Genome of the Foraminiferan Reticulomyxa filosa.</title>
        <authorList>
            <person name="Glockner G."/>
            <person name="Hulsmann N."/>
            <person name="Schleicher M."/>
            <person name="Noegel A.A."/>
            <person name="Eichinger L."/>
            <person name="Gallinger C."/>
            <person name="Pawlowski J."/>
            <person name="Sierra R."/>
            <person name="Euteneuer U."/>
            <person name="Pillet L."/>
            <person name="Moustafa A."/>
            <person name="Platzer M."/>
            <person name="Groth M."/>
            <person name="Szafranski K."/>
            <person name="Schliwa M."/>
        </authorList>
    </citation>
    <scope>NUCLEOTIDE SEQUENCE [LARGE SCALE GENOMIC DNA]</scope>
</reference>
<comment type="caution">
    <text evidence="2">The sequence shown here is derived from an EMBL/GenBank/DDBJ whole genome shotgun (WGS) entry which is preliminary data.</text>
</comment>
<name>X6LU43_RETFI</name>
<evidence type="ECO:0000313" key="3">
    <source>
        <dbReference type="Proteomes" id="UP000023152"/>
    </source>
</evidence>
<gene>
    <name evidence="2" type="ORF">RFI_31978</name>
</gene>